<proteinExistence type="predicted"/>
<gene>
    <name evidence="1" type="ORF">KT99_14089</name>
</gene>
<dbReference type="AlphaFoldDB" id="A9EI21"/>
<accession>A9EI21</accession>
<dbReference type="Proteomes" id="UP000005839">
    <property type="component" value="Unassembled WGS sequence"/>
</dbReference>
<evidence type="ECO:0000313" key="1">
    <source>
        <dbReference type="EMBL" id="EDP99760.1"/>
    </source>
</evidence>
<keyword evidence="2" id="KW-1185">Reference proteome</keyword>
<organism evidence="1 2">
    <name type="scientific">Shewanella benthica KT99</name>
    <dbReference type="NCBI Taxonomy" id="314608"/>
    <lineage>
        <taxon>Bacteria</taxon>
        <taxon>Pseudomonadati</taxon>
        <taxon>Pseudomonadota</taxon>
        <taxon>Gammaproteobacteria</taxon>
        <taxon>Alteromonadales</taxon>
        <taxon>Shewanellaceae</taxon>
        <taxon>Shewanella</taxon>
    </lineage>
</organism>
<evidence type="ECO:0000313" key="2">
    <source>
        <dbReference type="Proteomes" id="UP000005839"/>
    </source>
</evidence>
<comment type="caution">
    <text evidence="1">The sequence shown here is derived from an EMBL/GenBank/DDBJ whole genome shotgun (WGS) entry which is preliminary data.</text>
</comment>
<evidence type="ECO:0008006" key="3">
    <source>
        <dbReference type="Google" id="ProtNLM"/>
    </source>
</evidence>
<dbReference type="RefSeq" id="WP_005501243.1">
    <property type="nucleotide sequence ID" value="NZ_ABIC01000032.1"/>
</dbReference>
<dbReference type="EMBL" id="ABIC01000032">
    <property type="protein sequence ID" value="EDP99760.1"/>
    <property type="molecule type" value="Genomic_DNA"/>
</dbReference>
<protein>
    <recommendedName>
        <fullName evidence="3">DUF2986 domain-containing protein</fullName>
    </recommendedName>
</protein>
<dbReference type="InterPro" id="IPR021677">
    <property type="entry name" value="DUF2986"/>
</dbReference>
<name>A9EI21_9GAMM</name>
<sequence>MNKKQKMIKLTAKRTKARKNKHTAPTIKKYISKSDRAKMLAQEEAEAALKATTDQHDGAATQTQ</sequence>
<reference evidence="1 2" key="1">
    <citation type="submission" date="2007-10" db="EMBL/GenBank/DDBJ databases">
        <authorList>
            <person name="Yayanos A."/>
            <person name="Ferriera S."/>
            <person name="Johnson J."/>
            <person name="Kravitz S."/>
            <person name="Halpern A."/>
            <person name="Remington K."/>
            <person name="Beeson K."/>
            <person name="Tran B."/>
            <person name="Rogers Y.-H."/>
            <person name="Friedman R."/>
            <person name="Venter J.C."/>
        </authorList>
    </citation>
    <scope>NUCLEOTIDE SEQUENCE [LARGE SCALE GENOMIC DNA]</scope>
    <source>
        <strain evidence="1 2">KT99</strain>
    </source>
</reference>
<dbReference type="Pfam" id="PF11661">
    <property type="entry name" value="DUF2986"/>
    <property type="match status" value="1"/>
</dbReference>